<accession>A0A4R4ZI61</accession>
<dbReference type="GO" id="GO:0016787">
    <property type="term" value="F:hydrolase activity"/>
    <property type="evidence" value="ECO:0007669"/>
    <property type="project" value="UniProtKB-KW"/>
</dbReference>
<dbReference type="InterPro" id="IPR050300">
    <property type="entry name" value="GDXG_lipolytic_enzyme"/>
</dbReference>
<dbReference type="InterPro" id="IPR049492">
    <property type="entry name" value="BD-FAE-like_dom"/>
</dbReference>
<keyword evidence="1 5" id="KW-0378">Hydrolase</keyword>
<dbReference type="OrthoDB" id="9803828at2"/>
<evidence type="ECO:0000313" key="5">
    <source>
        <dbReference type="EMBL" id="TDD57726.1"/>
    </source>
</evidence>
<gene>
    <name evidence="5" type="ORF">E1263_22445</name>
</gene>
<dbReference type="Pfam" id="PF20434">
    <property type="entry name" value="BD-FAE"/>
    <property type="match status" value="1"/>
</dbReference>
<evidence type="ECO:0000256" key="1">
    <source>
        <dbReference type="ARBA" id="ARBA00022801"/>
    </source>
</evidence>
<keyword evidence="6" id="KW-1185">Reference proteome</keyword>
<sequence>MARRFRGTALVAVVILVLAACSSKEGGTAGGQASTSGGTACPAGPLPARTGGAAPQGAKGGIAFATTIKPSDTSSSTVINPTGAQIECGKTKLTAHNDVVYSAPAVNGQKAELKLDLQVPDTAGAKPLVVYITGGGFSNATKTANLDQRTYVAEQGYVVASIEYRTTTTGATYKEGLADVKSAIRFLRAHADEYGIDPGKVAVWGQSAGGYLAAMAGATNGTKQFDVGDNLDQSSDVQGVVDEFGPSDLSKLAADFDQAAQDVNYAQGNFLAKWVYGSGTKKSVKDPTPEVAAANPISYLSSKTSPFLLLHGSADRSVSPSQTLLLHNALRSKGIDSTRYVLTGADHGDLSFTGDTKSGKPWSTQETMNHIVAFLNGLS</sequence>
<dbReference type="PANTHER" id="PTHR48081">
    <property type="entry name" value="AB HYDROLASE SUPERFAMILY PROTEIN C4A8.06C"/>
    <property type="match status" value="1"/>
</dbReference>
<dbReference type="SUPFAM" id="SSF53474">
    <property type="entry name" value="alpha/beta-Hydrolases"/>
    <property type="match status" value="1"/>
</dbReference>
<comment type="caution">
    <text evidence="5">The sequence shown here is derived from an EMBL/GenBank/DDBJ whole genome shotgun (WGS) entry which is preliminary data.</text>
</comment>
<dbReference type="PANTHER" id="PTHR48081:SF13">
    <property type="entry name" value="ALPHA_BETA HYDROLASE"/>
    <property type="match status" value="1"/>
</dbReference>
<name>A0A4R4ZI61_9ACTN</name>
<dbReference type="RefSeq" id="WP_132170489.1">
    <property type="nucleotide sequence ID" value="NZ_SMKX01000067.1"/>
</dbReference>
<feature type="signal peptide" evidence="3">
    <location>
        <begin position="1"/>
        <end position="19"/>
    </location>
</feature>
<protein>
    <submittedName>
        <fullName evidence="5">Alpha/beta hydrolase</fullName>
    </submittedName>
</protein>
<evidence type="ECO:0000313" key="6">
    <source>
        <dbReference type="Proteomes" id="UP000295124"/>
    </source>
</evidence>
<organism evidence="5 6">
    <name type="scientific">Kribbella antibiotica</name>
    <dbReference type="NCBI Taxonomy" id="190195"/>
    <lineage>
        <taxon>Bacteria</taxon>
        <taxon>Bacillati</taxon>
        <taxon>Actinomycetota</taxon>
        <taxon>Actinomycetes</taxon>
        <taxon>Propionibacteriales</taxon>
        <taxon>Kribbellaceae</taxon>
        <taxon>Kribbella</taxon>
    </lineage>
</organism>
<keyword evidence="3" id="KW-0732">Signal</keyword>
<feature type="domain" description="BD-FAE-like" evidence="4">
    <location>
        <begin position="115"/>
        <end position="330"/>
    </location>
</feature>
<dbReference type="Proteomes" id="UP000295124">
    <property type="component" value="Unassembled WGS sequence"/>
</dbReference>
<evidence type="ECO:0000256" key="3">
    <source>
        <dbReference type="SAM" id="SignalP"/>
    </source>
</evidence>
<dbReference type="EMBL" id="SMKX01000067">
    <property type="protein sequence ID" value="TDD57726.1"/>
    <property type="molecule type" value="Genomic_DNA"/>
</dbReference>
<dbReference type="InterPro" id="IPR029058">
    <property type="entry name" value="AB_hydrolase_fold"/>
</dbReference>
<proteinExistence type="predicted"/>
<dbReference type="PROSITE" id="PS51257">
    <property type="entry name" value="PROKAR_LIPOPROTEIN"/>
    <property type="match status" value="1"/>
</dbReference>
<feature type="region of interest" description="Disordered" evidence="2">
    <location>
        <begin position="27"/>
        <end position="57"/>
    </location>
</feature>
<reference evidence="5 6" key="1">
    <citation type="submission" date="2019-03" db="EMBL/GenBank/DDBJ databases">
        <title>Draft genome sequences of novel Actinobacteria.</title>
        <authorList>
            <person name="Sahin N."/>
            <person name="Ay H."/>
            <person name="Saygin H."/>
        </authorList>
    </citation>
    <scope>NUCLEOTIDE SEQUENCE [LARGE SCALE GENOMIC DNA]</scope>
    <source>
        <strain evidence="5 6">JCM 13523</strain>
    </source>
</reference>
<dbReference type="Gene3D" id="3.40.50.1820">
    <property type="entry name" value="alpha/beta hydrolase"/>
    <property type="match status" value="1"/>
</dbReference>
<evidence type="ECO:0000256" key="2">
    <source>
        <dbReference type="SAM" id="MobiDB-lite"/>
    </source>
</evidence>
<feature type="compositionally biased region" description="Low complexity" evidence="2">
    <location>
        <begin position="31"/>
        <end position="40"/>
    </location>
</feature>
<dbReference type="AlphaFoldDB" id="A0A4R4ZI61"/>
<evidence type="ECO:0000259" key="4">
    <source>
        <dbReference type="Pfam" id="PF20434"/>
    </source>
</evidence>
<feature type="chain" id="PRO_5038644134" evidence="3">
    <location>
        <begin position="20"/>
        <end position="379"/>
    </location>
</feature>